<proteinExistence type="predicted"/>
<evidence type="ECO:0000313" key="4">
    <source>
        <dbReference type="Proteomes" id="UP000593567"/>
    </source>
</evidence>
<keyword evidence="4" id="KW-1185">Reference proteome</keyword>
<dbReference type="AlphaFoldDB" id="A0A7J7KQS3"/>
<reference evidence="3" key="1">
    <citation type="submission" date="2020-06" db="EMBL/GenBank/DDBJ databases">
        <title>Draft genome of Bugula neritina, a colonial animal packing powerful symbionts and potential medicines.</title>
        <authorList>
            <person name="Rayko M."/>
        </authorList>
    </citation>
    <scope>NUCLEOTIDE SEQUENCE [LARGE SCALE GENOMIC DNA]</scope>
    <source>
        <strain evidence="3">Kwan_BN1</strain>
    </source>
</reference>
<accession>A0A7J7KQS3</accession>
<name>A0A7J7KQS3_BUGNE</name>
<dbReference type="PANTHER" id="PTHR48103:SF2">
    <property type="entry name" value="MIDASIN"/>
    <property type="match status" value="1"/>
</dbReference>
<protein>
    <submittedName>
        <fullName evidence="3">Mdn1</fullName>
    </submittedName>
</protein>
<evidence type="ECO:0000256" key="1">
    <source>
        <dbReference type="ARBA" id="ARBA00022741"/>
    </source>
</evidence>
<sequence>MAHRLNSVADWTEVKVAEQWVWLGLLQALATAPRGLLDPVVKQATELDFASEEMGRLDREMQLRDAVVMAECGQKLSPHWSHPHYAYVQGRLQKLTQACAELAEGSVQRPRNEQFQAIVADVKKLLSNTLNYENLLSVVTGLQDPHNRNAVAREQLVNASLESYISNMESCYPCI</sequence>
<dbReference type="GO" id="GO:0000027">
    <property type="term" value="P:ribosomal large subunit assembly"/>
    <property type="evidence" value="ECO:0007669"/>
    <property type="project" value="TreeGrafter"/>
</dbReference>
<dbReference type="EMBL" id="VXIV02000136">
    <property type="protein sequence ID" value="KAF6040517.1"/>
    <property type="molecule type" value="Genomic_DNA"/>
</dbReference>
<organism evidence="3 4">
    <name type="scientific">Bugula neritina</name>
    <name type="common">Brown bryozoan</name>
    <name type="synonym">Sertularia neritina</name>
    <dbReference type="NCBI Taxonomy" id="10212"/>
    <lineage>
        <taxon>Eukaryota</taxon>
        <taxon>Metazoa</taxon>
        <taxon>Spiralia</taxon>
        <taxon>Lophotrochozoa</taxon>
        <taxon>Bryozoa</taxon>
        <taxon>Gymnolaemata</taxon>
        <taxon>Cheilostomatida</taxon>
        <taxon>Flustrina</taxon>
        <taxon>Buguloidea</taxon>
        <taxon>Bugulidae</taxon>
        <taxon>Bugula</taxon>
    </lineage>
</organism>
<dbReference type="GO" id="GO:0030687">
    <property type="term" value="C:preribosome, large subunit precursor"/>
    <property type="evidence" value="ECO:0007669"/>
    <property type="project" value="TreeGrafter"/>
</dbReference>
<evidence type="ECO:0000313" key="3">
    <source>
        <dbReference type="EMBL" id="KAF6040517.1"/>
    </source>
</evidence>
<dbReference type="GO" id="GO:0005524">
    <property type="term" value="F:ATP binding"/>
    <property type="evidence" value="ECO:0007669"/>
    <property type="project" value="UniProtKB-KW"/>
</dbReference>
<evidence type="ECO:0000256" key="2">
    <source>
        <dbReference type="ARBA" id="ARBA00022840"/>
    </source>
</evidence>
<dbReference type="GO" id="GO:0005634">
    <property type="term" value="C:nucleus"/>
    <property type="evidence" value="ECO:0007669"/>
    <property type="project" value="TreeGrafter"/>
</dbReference>
<dbReference type="Proteomes" id="UP000593567">
    <property type="component" value="Unassembled WGS sequence"/>
</dbReference>
<dbReference type="PANTHER" id="PTHR48103">
    <property type="entry name" value="MIDASIN-RELATED"/>
    <property type="match status" value="1"/>
</dbReference>
<keyword evidence="1" id="KW-0547">Nucleotide-binding</keyword>
<keyword evidence="2" id="KW-0067">ATP-binding</keyword>
<dbReference type="GO" id="GO:0000055">
    <property type="term" value="P:ribosomal large subunit export from nucleus"/>
    <property type="evidence" value="ECO:0007669"/>
    <property type="project" value="TreeGrafter"/>
</dbReference>
<comment type="caution">
    <text evidence="3">The sequence shown here is derived from an EMBL/GenBank/DDBJ whole genome shotgun (WGS) entry which is preliminary data.</text>
</comment>
<dbReference type="OrthoDB" id="422220at2759"/>
<gene>
    <name evidence="3" type="ORF">EB796_001174</name>
</gene>